<dbReference type="HOGENOM" id="CLU_3121752_0_0_6"/>
<evidence type="ECO:0000256" key="1">
    <source>
        <dbReference type="SAM" id="MobiDB-lite"/>
    </source>
</evidence>
<feature type="region of interest" description="Disordered" evidence="1">
    <location>
        <begin position="28"/>
        <end position="50"/>
    </location>
</feature>
<dbReference type="AlphaFoldDB" id="A4C6Q6"/>
<evidence type="ECO:0000313" key="2">
    <source>
        <dbReference type="EMBL" id="EAR29660.1"/>
    </source>
</evidence>
<dbReference type="Proteomes" id="UP000006201">
    <property type="component" value="Unassembled WGS sequence"/>
</dbReference>
<proteinExistence type="predicted"/>
<keyword evidence="3" id="KW-1185">Reference proteome</keyword>
<comment type="caution">
    <text evidence="2">The sequence shown here is derived from an EMBL/GenBank/DDBJ whole genome shotgun (WGS) entry which is preliminary data.</text>
</comment>
<accession>A4C6Q6</accession>
<name>A4C6Q6_9GAMM</name>
<feature type="compositionally biased region" description="Low complexity" evidence="1">
    <location>
        <begin position="32"/>
        <end position="44"/>
    </location>
</feature>
<dbReference type="STRING" id="87626.PTD2_12609"/>
<organism evidence="2 3">
    <name type="scientific">Pseudoalteromonas tunicata D2</name>
    <dbReference type="NCBI Taxonomy" id="87626"/>
    <lineage>
        <taxon>Bacteria</taxon>
        <taxon>Pseudomonadati</taxon>
        <taxon>Pseudomonadota</taxon>
        <taxon>Gammaproteobacteria</taxon>
        <taxon>Alteromonadales</taxon>
        <taxon>Pseudoalteromonadaceae</taxon>
        <taxon>Pseudoalteromonas</taxon>
    </lineage>
</organism>
<protein>
    <submittedName>
        <fullName evidence="2">Uncharacterized protein</fullName>
    </submittedName>
</protein>
<gene>
    <name evidence="2" type="ORF">PTD2_12609</name>
</gene>
<dbReference type="EMBL" id="AAOH01000002">
    <property type="protein sequence ID" value="EAR29660.1"/>
    <property type="molecule type" value="Genomic_DNA"/>
</dbReference>
<sequence>MFYFQAIFLQRCKQTTFFLRETKQHRHKIHSTINTQKTTHTTNQASSHQI</sequence>
<reference evidence="2 3" key="1">
    <citation type="submission" date="2006-02" db="EMBL/GenBank/DDBJ databases">
        <authorList>
            <person name="Moran M.A."/>
            <person name="Kjelleberg S."/>
            <person name="Egan S."/>
            <person name="Saunders N."/>
            <person name="Thomas T."/>
            <person name="Ferriera S."/>
            <person name="Johnson J."/>
            <person name="Kravitz S."/>
            <person name="Halpern A."/>
            <person name="Remington K."/>
            <person name="Beeson K."/>
            <person name="Tran B."/>
            <person name="Rogers Y.-H."/>
            <person name="Friedman R."/>
            <person name="Venter J.C."/>
        </authorList>
    </citation>
    <scope>NUCLEOTIDE SEQUENCE [LARGE SCALE GENOMIC DNA]</scope>
    <source>
        <strain evidence="2 3">D2</strain>
    </source>
</reference>
<evidence type="ECO:0000313" key="3">
    <source>
        <dbReference type="Proteomes" id="UP000006201"/>
    </source>
</evidence>